<reference evidence="3" key="1">
    <citation type="submission" date="2017-06" db="EMBL/GenBank/DDBJ databases">
        <title>Genome analysis of Fimbriiglobus ruber SP5, the first member of the order Planctomycetales with confirmed chitinolytic capability.</title>
        <authorList>
            <person name="Ravin N.V."/>
            <person name="Rakitin A.L."/>
            <person name="Ivanova A.A."/>
            <person name="Beletsky A.V."/>
            <person name="Kulichevskaya I.S."/>
            <person name="Mardanov A.V."/>
            <person name="Dedysh S.N."/>
        </authorList>
    </citation>
    <scope>NUCLEOTIDE SEQUENCE [LARGE SCALE GENOMIC DNA]</scope>
    <source>
        <strain evidence="3">SP5</strain>
    </source>
</reference>
<accession>A0A225E3N1</accession>
<evidence type="ECO:0000313" key="3">
    <source>
        <dbReference type="Proteomes" id="UP000214646"/>
    </source>
</evidence>
<keyword evidence="2" id="KW-0456">Lyase</keyword>
<dbReference type="InterPro" id="IPR004155">
    <property type="entry name" value="PBS_lyase_HEAT"/>
</dbReference>
<dbReference type="InterPro" id="IPR016024">
    <property type="entry name" value="ARM-type_fold"/>
</dbReference>
<dbReference type="Pfam" id="PF13646">
    <property type="entry name" value="HEAT_2"/>
    <property type="match status" value="3"/>
</dbReference>
<proteinExistence type="predicted"/>
<dbReference type="SMART" id="SM00567">
    <property type="entry name" value="EZ_HEAT"/>
    <property type="match status" value="5"/>
</dbReference>
<dbReference type="PANTHER" id="PTHR12697">
    <property type="entry name" value="PBS LYASE HEAT-LIKE PROTEIN"/>
    <property type="match status" value="1"/>
</dbReference>
<dbReference type="Gene3D" id="1.25.10.10">
    <property type="entry name" value="Leucine-rich Repeat Variant"/>
    <property type="match status" value="2"/>
</dbReference>
<dbReference type="OrthoDB" id="272019at2"/>
<dbReference type="SUPFAM" id="SSF48371">
    <property type="entry name" value="ARM repeat"/>
    <property type="match status" value="1"/>
</dbReference>
<evidence type="ECO:0000313" key="2">
    <source>
        <dbReference type="EMBL" id="OWK46364.1"/>
    </source>
</evidence>
<name>A0A225E3N1_9BACT</name>
<dbReference type="Proteomes" id="UP000214646">
    <property type="component" value="Unassembled WGS sequence"/>
</dbReference>
<dbReference type="RefSeq" id="WP_161967112.1">
    <property type="nucleotide sequence ID" value="NZ_NIDE01000001.1"/>
</dbReference>
<protein>
    <submittedName>
        <fullName evidence="2">HEAT-repeat-containing PBS lyase</fullName>
    </submittedName>
</protein>
<dbReference type="EMBL" id="NIDE01000001">
    <property type="protein sequence ID" value="OWK46364.1"/>
    <property type="molecule type" value="Genomic_DNA"/>
</dbReference>
<dbReference type="InterPro" id="IPR011989">
    <property type="entry name" value="ARM-like"/>
</dbReference>
<organism evidence="2 3">
    <name type="scientific">Fimbriiglobus ruber</name>
    <dbReference type="NCBI Taxonomy" id="1908690"/>
    <lineage>
        <taxon>Bacteria</taxon>
        <taxon>Pseudomonadati</taxon>
        <taxon>Planctomycetota</taxon>
        <taxon>Planctomycetia</taxon>
        <taxon>Gemmatales</taxon>
        <taxon>Gemmataceae</taxon>
        <taxon>Fimbriiglobus</taxon>
    </lineage>
</organism>
<dbReference type="AlphaFoldDB" id="A0A225E3N1"/>
<dbReference type="GO" id="GO:0016491">
    <property type="term" value="F:oxidoreductase activity"/>
    <property type="evidence" value="ECO:0007669"/>
    <property type="project" value="TreeGrafter"/>
</dbReference>
<gene>
    <name evidence="2" type="ORF">FRUB_00063</name>
</gene>
<dbReference type="GO" id="GO:0016829">
    <property type="term" value="F:lyase activity"/>
    <property type="evidence" value="ECO:0007669"/>
    <property type="project" value="UniProtKB-KW"/>
</dbReference>
<keyword evidence="3" id="KW-1185">Reference proteome</keyword>
<evidence type="ECO:0000256" key="1">
    <source>
        <dbReference type="SAM" id="MobiDB-lite"/>
    </source>
</evidence>
<comment type="caution">
    <text evidence="2">The sequence shown here is derived from an EMBL/GenBank/DDBJ whole genome shotgun (WGS) entry which is preliminary data.</text>
</comment>
<feature type="region of interest" description="Disordered" evidence="1">
    <location>
        <begin position="276"/>
        <end position="317"/>
    </location>
</feature>
<sequence length="317" mass="33051">MKKVGIIGLVVVLLVVILGGIYAYVDPNKRVQGLVHNEPTYNSRPASAWLTDFQSADENTRTLAAKQLKEGGADAVPVLEVLLKTEGPAGPRFLAADTLGQIGAPARPAGPALIAALKDSDSTVKAVAAKSLGKLAPEVPGAVPALVGNFPSIEAIRAVSDFGPAAGEAIPALIGLLTNSDATVRWQAARALQKIGPTAAVAIPDIIKQLKDEDGLVREHAAEALGFLGPTATVAIPDVVKVLDDKVWRVRRDAVRTLGGWGPAAKDALLSVQKLKNDPEQQVKDAATKAERLIDPSLAGKDKPAPDKAAEKDRATE</sequence>
<dbReference type="PANTHER" id="PTHR12697:SF5">
    <property type="entry name" value="DEOXYHYPUSINE HYDROXYLASE"/>
    <property type="match status" value="1"/>
</dbReference>